<keyword evidence="3" id="KW-1185">Reference proteome</keyword>
<accession>A0A1R2BTM8</accession>
<evidence type="ECO:0000313" key="2">
    <source>
        <dbReference type="EMBL" id="OMJ80106.1"/>
    </source>
</evidence>
<feature type="transmembrane region" description="Helical" evidence="1">
    <location>
        <begin position="191"/>
        <end position="212"/>
    </location>
</feature>
<evidence type="ECO:0000313" key="3">
    <source>
        <dbReference type="Proteomes" id="UP000187209"/>
    </source>
</evidence>
<name>A0A1R2BTM8_9CILI</name>
<feature type="transmembrane region" description="Helical" evidence="1">
    <location>
        <begin position="81"/>
        <end position="101"/>
    </location>
</feature>
<gene>
    <name evidence="2" type="ORF">SteCoe_19703</name>
</gene>
<feature type="transmembrane region" description="Helical" evidence="1">
    <location>
        <begin position="159"/>
        <end position="179"/>
    </location>
</feature>
<feature type="transmembrane region" description="Helical" evidence="1">
    <location>
        <begin position="50"/>
        <end position="74"/>
    </location>
</feature>
<comment type="caution">
    <text evidence="2">The sequence shown here is derived from an EMBL/GenBank/DDBJ whole genome shotgun (WGS) entry which is preliminary data.</text>
</comment>
<feature type="transmembrane region" description="Helical" evidence="1">
    <location>
        <begin position="134"/>
        <end position="153"/>
    </location>
</feature>
<dbReference type="Proteomes" id="UP000187209">
    <property type="component" value="Unassembled WGS sequence"/>
</dbReference>
<sequence>MTETLISNTEMQLLFTKKIYFTICIQSAISVTLASMTYKTVNFEGFFAKNFWLMYFFTGIYGVFALAPVVFKWLRRYPQNVFIICVVFLSIGIVDVCAVSANEIVTLQALSFLFSSVLGLALFSLFSYLQTSKLWGLCCVIFSNFIMSIVFFLAGFEDFVLLSILFSIGFVYAGYLLLITNDLCSRYAIKNTKYCFGALLVYLDHFIIPYIVTKVNILRNPISNE</sequence>
<organism evidence="2 3">
    <name type="scientific">Stentor coeruleus</name>
    <dbReference type="NCBI Taxonomy" id="5963"/>
    <lineage>
        <taxon>Eukaryota</taxon>
        <taxon>Sar</taxon>
        <taxon>Alveolata</taxon>
        <taxon>Ciliophora</taxon>
        <taxon>Postciliodesmatophora</taxon>
        <taxon>Heterotrichea</taxon>
        <taxon>Heterotrichida</taxon>
        <taxon>Stentoridae</taxon>
        <taxon>Stentor</taxon>
    </lineage>
</organism>
<dbReference type="EMBL" id="MPUH01000438">
    <property type="protein sequence ID" value="OMJ80106.1"/>
    <property type="molecule type" value="Genomic_DNA"/>
</dbReference>
<dbReference type="AlphaFoldDB" id="A0A1R2BTM8"/>
<proteinExistence type="predicted"/>
<protein>
    <submittedName>
        <fullName evidence="2">Uncharacterized protein</fullName>
    </submittedName>
</protein>
<reference evidence="2 3" key="1">
    <citation type="submission" date="2016-11" db="EMBL/GenBank/DDBJ databases">
        <title>The macronuclear genome of Stentor coeruleus: a giant cell with tiny introns.</title>
        <authorList>
            <person name="Slabodnick M."/>
            <person name="Ruby J.G."/>
            <person name="Reiff S.B."/>
            <person name="Swart E.C."/>
            <person name="Gosai S."/>
            <person name="Prabakaran S."/>
            <person name="Witkowska E."/>
            <person name="Larue G.E."/>
            <person name="Fisher S."/>
            <person name="Freeman R.M."/>
            <person name="Gunawardena J."/>
            <person name="Chu W."/>
            <person name="Stover N.A."/>
            <person name="Gregory B.D."/>
            <person name="Nowacki M."/>
            <person name="Derisi J."/>
            <person name="Roy S.W."/>
            <person name="Marshall W.F."/>
            <person name="Sood P."/>
        </authorList>
    </citation>
    <scope>NUCLEOTIDE SEQUENCE [LARGE SCALE GENOMIC DNA]</scope>
    <source>
        <strain evidence="2">WM001</strain>
    </source>
</reference>
<keyword evidence="1" id="KW-1133">Transmembrane helix</keyword>
<keyword evidence="1" id="KW-0812">Transmembrane</keyword>
<keyword evidence="1" id="KW-0472">Membrane</keyword>
<feature type="transmembrane region" description="Helical" evidence="1">
    <location>
        <begin position="107"/>
        <end position="127"/>
    </location>
</feature>
<feature type="transmembrane region" description="Helical" evidence="1">
    <location>
        <begin position="19"/>
        <end position="38"/>
    </location>
</feature>
<evidence type="ECO:0000256" key="1">
    <source>
        <dbReference type="SAM" id="Phobius"/>
    </source>
</evidence>